<evidence type="ECO:0000256" key="4">
    <source>
        <dbReference type="ARBA" id="ARBA00023163"/>
    </source>
</evidence>
<keyword evidence="2" id="KW-0805">Transcription regulation</keyword>
<reference evidence="6" key="1">
    <citation type="journal article" date="2023" name="bioRxiv">
        <title>Improved chromosome-level genome assembly for marigold (Tagetes erecta).</title>
        <authorList>
            <person name="Jiang F."/>
            <person name="Yuan L."/>
            <person name="Wang S."/>
            <person name="Wang H."/>
            <person name="Xu D."/>
            <person name="Wang A."/>
            <person name="Fan W."/>
        </authorList>
    </citation>
    <scope>NUCLEOTIDE SEQUENCE</scope>
    <source>
        <strain evidence="6">WSJ</strain>
        <tissue evidence="6">Leaf</tissue>
    </source>
</reference>
<evidence type="ECO:0000256" key="5">
    <source>
        <dbReference type="ARBA" id="ARBA00023242"/>
    </source>
</evidence>
<evidence type="ECO:0000256" key="1">
    <source>
        <dbReference type="ARBA" id="ARBA00004123"/>
    </source>
</evidence>
<dbReference type="Proteomes" id="UP001229421">
    <property type="component" value="Unassembled WGS sequence"/>
</dbReference>
<evidence type="ECO:0000313" key="7">
    <source>
        <dbReference type="Proteomes" id="UP001229421"/>
    </source>
</evidence>
<proteinExistence type="predicted"/>
<dbReference type="InterPro" id="IPR015300">
    <property type="entry name" value="DNA-bd_pseudobarrel_sf"/>
</dbReference>
<protein>
    <submittedName>
        <fullName evidence="6">Uncharacterized protein</fullName>
    </submittedName>
</protein>
<comment type="caution">
    <text evidence="6">The sequence shown here is derived from an EMBL/GenBank/DDBJ whole genome shotgun (WGS) entry which is preliminary data.</text>
</comment>
<evidence type="ECO:0000256" key="3">
    <source>
        <dbReference type="ARBA" id="ARBA00023125"/>
    </source>
</evidence>
<dbReference type="EMBL" id="JAUHHV010000012">
    <property type="protein sequence ID" value="KAK1406288.1"/>
    <property type="molecule type" value="Genomic_DNA"/>
</dbReference>
<evidence type="ECO:0000256" key="2">
    <source>
        <dbReference type="ARBA" id="ARBA00023015"/>
    </source>
</evidence>
<dbReference type="GO" id="GO:0003677">
    <property type="term" value="F:DNA binding"/>
    <property type="evidence" value="ECO:0007669"/>
    <property type="project" value="UniProtKB-KW"/>
</dbReference>
<dbReference type="Gene3D" id="2.40.330.10">
    <property type="entry name" value="DNA-binding pseudobarrel domain"/>
    <property type="match status" value="1"/>
</dbReference>
<keyword evidence="5" id="KW-0539">Nucleus</keyword>
<sequence>MEIYREFFQVLRYTSRDELVLNSDFVATYIGNFKPGMTLTIKVNEYDSYHVQLAAGLEGLIFGQGWEDVSRVCCFYFASLLIFTYLGDGILELKLFDPAGTQVLIPPQQDLMDNRLMQNLQQTALTSAALQCQSNIQTEGVITFEVKSESSRVVSI</sequence>
<gene>
    <name evidence="6" type="ORF">QVD17_41581</name>
</gene>
<evidence type="ECO:0000313" key="6">
    <source>
        <dbReference type="EMBL" id="KAK1406288.1"/>
    </source>
</evidence>
<accession>A0AAD8JMY7</accession>
<dbReference type="AlphaFoldDB" id="A0AAD8JMY7"/>
<comment type="subcellular location">
    <subcellularLocation>
        <location evidence="1">Nucleus</location>
    </subcellularLocation>
</comment>
<keyword evidence="3" id="KW-0238">DNA-binding</keyword>
<organism evidence="6 7">
    <name type="scientific">Tagetes erecta</name>
    <name type="common">African marigold</name>
    <dbReference type="NCBI Taxonomy" id="13708"/>
    <lineage>
        <taxon>Eukaryota</taxon>
        <taxon>Viridiplantae</taxon>
        <taxon>Streptophyta</taxon>
        <taxon>Embryophyta</taxon>
        <taxon>Tracheophyta</taxon>
        <taxon>Spermatophyta</taxon>
        <taxon>Magnoliopsida</taxon>
        <taxon>eudicotyledons</taxon>
        <taxon>Gunneridae</taxon>
        <taxon>Pentapetalae</taxon>
        <taxon>asterids</taxon>
        <taxon>campanulids</taxon>
        <taxon>Asterales</taxon>
        <taxon>Asteraceae</taxon>
        <taxon>Asteroideae</taxon>
        <taxon>Heliantheae alliance</taxon>
        <taxon>Tageteae</taxon>
        <taxon>Tagetes</taxon>
    </lineage>
</organism>
<keyword evidence="7" id="KW-1185">Reference proteome</keyword>
<keyword evidence="4" id="KW-0804">Transcription</keyword>
<dbReference type="GO" id="GO:0005634">
    <property type="term" value="C:nucleus"/>
    <property type="evidence" value="ECO:0007669"/>
    <property type="project" value="UniProtKB-SubCell"/>
</dbReference>
<name>A0AAD8JMY7_TARER</name>